<evidence type="ECO:0000313" key="2">
    <source>
        <dbReference type="EMBL" id="KJY75818.1"/>
    </source>
</evidence>
<keyword evidence="1" id="KW-0472">Membrane</keyword>
<name>A0A837G9F7_9VIBR</name>
<gene>
    <name evidence="2" type="ORF">TW71_07140</name>
</gene>
<feature type="transmembrane region" description="Helical" evidence="1">
    <location>
        <begin position="23"/>
        <end position="44"/>
    </location>
</feature>
<keyword evidence="1" id="KW-1133">Transmembrane helix</keyword>
<keyword evidence="1" id="KW-0812">Transmembrane</keyword>
<dbReference type="AlphaFoldDB" id="A0A837G9F7"/>
<sequence length="134" mass="15195">MQWTAVNNEPNNFVKLIIIDWEIYRFVMKKLFILSALFITPFVFAEEKTQPRTIDGIQMSASGTYYFSTEKGWGAPGCPNADYIFFYKHEVPAADGLLSLMLSSQALNRSVVALGNCTDGNHFKLTYIIQQPTQ</sequence>
<organism evidence="2">
    <name type="scientific">Vibrio coralliilyticus</name>
    <dbReference type="NCBI Taxonomy" id="190893"/>
    <lineage>
        <taxon>Bacteria</taxon>
        <taxon>Pseudomonadati</taxon>
        <taxon>Pseudomonadota</taxon>
        <taxon>Gammaproteobacteria</taxon>
        <taxon>Vibrionales</taxon>
        <taxon>Vibrionaceae</taxon>
        <taxon>Vibrio</taxon>
    </lineage>
</organism>
<evidence type="ECO:0000256" key="1">
    <source>
        <dbReference type="SAM" id="Phobius"/>
    </source>
</evidence>
<comment type="caution">
    <text evidence="2">The sequence shown here is derived from an EMBL/GenBank/DDBJ whole genome shotgun (WGS) entry which is preliminary data.</text>
</comment>
<accession>A0A837G9F7</accession>
<protein>
    <submittedName>
        <fullName evidence="2">Uncharacterized protein</fullName>
    </submittedName>
</protein>
<proteinExistence type="predicted"/>
<dbReference type="EMBL" id="JXXR01000005">
    <property type="protein sequence ID" value="KJY75818.1"/>
    <property type="molecule type" value="Genomic_DNA"/>
</dbReference>
<reference evidence="2" key="1">
    <citation type="journal article" date="2015" name="BMC Genomics">
        <title>Genome mining reveals unlocked bioactive potential of marine Gram-negative bacteria.</title>
        <authorList>
            <person name="Machado H."/>
            <person name="Sonnenschein E.C."/>
            <person name="Melchiorsen J."/>
            <person name="Gram L."/>
        </authorList>
    </citation>
    <scope>NUCLEOTIDE SEQUENCE</scope>
    <source>
        <strain evidence="2">S2052</strain>
    </source>
</reference>